<comment type="caution">
    <text evidence="8">The sequence shown here is derived from an EMBL/GenBank/DDBJ whole genome shotgun (WGS) entry which is preliminary data.</text>
</comment>
<dbReference type="InterPro" id="IPR011989">
    <property type="entry name" value="ARM-like"/>
</dbReference>
<evidence type="ECO:0000256" key="4">
    <source>
        <dbReference type="ARBA" id="ARBA00044746"/>
    </source>
</evidence>
<dbReference type="PANTHER" id="PTHR13255">
    <property type="entry name" value="ATAXIN-10"/>
    <property type="match status" value="1"/>
</dbReference>
<evidence type="ECO:0000256" key="2">
    <source>
        <dbReference type="ARBA" id="ARBA00022618"/>
    </source>
</evidence>
<evidence type="ECO:0000313" key="8">
    <source>
        <dbReference type="EMBL" id="KAK9729066.1"/>
    </source>
</evidence>
<feature type="domain" description="Ataxin-10" evidence="7">
    <location>
        <begin position="382"/>
        <end position="478"/>
    </location>
</feature>
<evidence type="ECO:0000256" key="3">
    <source>
        <dbReference type="ARBA" id="ARBA00023306"/>
    </source>
</evidence>
<sequence>MALNLNLSEPDLIVELNDFECEVRNSVEKRAEIQVQLWNQLNELFDSYFANFGENISIISGIVKIWRTLVAQVPNNQNNAVAQKVHVKLEKAIIELLKLENEQSPNEEEIKCLRFSIQALSNMVTGNSETQKIVWSDLISREEDFDLLGGVLKCKDTSAVTVVLVLIFNCIHGVGSRSSEEFVTSAVGIALIRSMLQLAESTLDNEESKTFELVYGIVTRLIEQGHYSILFERLAEASGTISFDQSILLKILDARLSSDEQAEELIDDSTISHMIKSFIKVAGFAVDVLKKTELTVSDYGVGEMSIAYSAIVLFLQTFSKLTHNPNIELANKCTREGLLAAVISLLGEAERVFPRIAKATTTPPEFTTDNDTNKGAEGFAYIKRDIIRLIGNLSYENKFVQDETRDLGGLALVLSNCNIDDRNPYIREYAIFAVRSLLQNNPENQKLVEEMKPINAVQHPVLEEVGVRTELENGKIKLNYTGPAPK</sequence>
<dbReference type="Pfam" id="PF09759">
    <property type="entry name" value="Atx10homo_assoc"/>
    <property type="match status" value="1"/>
</dbReference>
<evidence type="ECO:0000313" key="9">
    <source>
        <dbReference type="Proteomes" id="UP001479436"/>
    </source>
</evidence>
<evidence type="ECO:0000256" key="6">
    <source>
        <dbReference type="ARBA" id="ARBA00044805"/>
    </source>
</evidence>
<dbReference type="Proteomes" id="UP001479436">
    <property type="component" value="Unassembled WGS sequence"/>
</dbReference>
<proteinExistence type="inferred from homology"/>
<dbReference type="InterPro" id="IPR016024">
    <property type="entry name" value="ARM-type_fold"/>
</dbReference>
<name>A0ABR2WB31_9FUNG</name>
<protein>
    <recommendedName>
        <fullName evidence="5">Ataxin-10 homolog</fullName>
    </recommendedName>
    <alternativeName>
        <fullName evidence="6">Copper transport protein 86</fullName>
    </alternativeName>
</protein>
<dbReference type="Gene3D" id="1.25.10.10">
    <property type="entry name" value="Leucine-rich Repeat Variant"/>
    <property type="match status" value="1"/>
</dbReference>
<keyword evidence="3" id="KW-0131">Cell cycle</keyword>
<evidence type="ECO:0000256" key="5">
    <source>
        <dbReference type="ARBA" id="ARBA00044801"/>
    </source>
</evidence>
<accession>A0ABR2WB31</accession>
<reference evidence="8 9" key="1">
    <citation type="submission" date="2023-04" db="EMBL/GenBank/DDBJ databases">
        <title>Genome of Basidiobolus ranarum AG-B5.</title>
        <authorList>
            <person name="Stajich J.E."/>
            <person name="Carter-House D."/>
            <person name="Gryganskyi A."/>
        </authorList>
    </citation>
    <scope>NUCLEOTIDE SEQUENCE [LARGE SCALE GENOMIC DNA]</scope>
    <source>
        <strain evidence="8 9">AG-B5</strain>
    </source>
</reference>
<dbReference type="SUPFAM" id="SSF48371">
    <property type="entry name" value="ARM repeat"/>
    <property type="match status" value="1"/>
</dbReference>
<dbReference type="InterPro" id="IPR051374">
    <property type="entry name" value="Ataxin-10/CTR86_families"/>
</dbReference>
<dbReference type="InterPro" id="IPR019156">
    <property type="entry name" value="Ataxin-10_domain"/>
</dbReference>
<comment type="function">
    <text evidence="4">May play a role in the regulation of cytokinesis.</text>
</comment>
<gene>
    <name evidence="8" type="primary">ATXN10</name>
    <name evidence="8" type="ORF">K7432_000579</name>
</gene>
<keyword evidence="2" id="KW-0132">Cell division</keyword>
<dbReference type="PANTHER" id="PTHR13255:SF0">
    <property type="entry name" value="ATAXIN-10"/>
    <property type="match status" value="1"/>
</dbReference>
<evidence type="ECO:0000259" key="7">
    <source>
        <dbReference type="Pfam" id="PF09759"/>
    </source>
</evidence>
<comment type="similarity">
    <text evidence="1">Belongs to the ataxin-10 family.</text>
</comment>
<evidence type="ECO:0000256" key="1">
    <source>
        <dbReference type="ARBA" id="ARBA00008384"/>
    </source>
</evidence>
<dbReference type="EMBL" id="JASJQH010006886">
    <property type="protein sequence ID" value="KAK9729066.1"/>
    <property type="molecule type" value="Genomic_DNA"/>
</dbReference>
<organism evidence="8 9">
    <name type="scientific">Basidiobolus ranarum</name>
    <dbReference type="NCBI Taxonomy" id="34480"/>
    <lineage>
        <taxon>Eukaryota</taxon>
        <taxon>Fungi</taxon>
        <taxon>Fungi incertae sedis</taxon>
        <taxon>Zoopagomycota</taxon>
        <taxon>Entomophthoromycotina</taxon>
        <taxon>Basidiobolomycetes</taxon>
        <taxon>Basidiobolales</taxon>
        <taxon>Basidiobolaceae</taxon>
        <taxon>Basidiobolus</taxon>
    </lineage>
</organism>
<keyword evidence="9" id="KW-1185">Reference proteome</keyword>